<dbReference type="Proteomes" id="UP000515703">
    <property type="component" value="Chromosome"/>
</dbReference>
<feature type="transmembrane region" description="Helical" evidence="8">
    <location>
        <begin position="463"/>
        <end position="486"/>
    </location>
</feature>
<dbReference type="PANTHER" id="PTHR11629">
    <property type="entry name" value="VACUOLAR PROTON ATPASES"/>
    <property type="match status" value="1"/>
</dbReference>
<evidence type="ECO:0000256" key="8">
    <source>
        <dbReference type="SAM" id="Phobius"/>
    </source>
</evidence>
<feature type="transmembrane region" description="Helical" evidence="8">
    <location>
        <begin position="351"/>
        <end position="382"/>
    </location>
</feature>
<proteinExistence type="inferred from homology"/>
<evidence type="ECO:0000256" key="1">
    <source>
        <dbReference type="ARBA" id="ARBA00004141"/>
    </source>
</evidence>
<dbReference type="GO" id="GO:0016471">
    <property type="term" value="C:vacuolar proton-transporting V-type ATPase complex"/>
    <property type="evidence" value="ECO:0007669"/>
    <property type="project" value="TreeGrafter"/>
</dbReference>
<dbReference type="KEGG" id="acht:bsdcttw_49340"/>
<dbReference type="GO" id="GO:0046961">
    <property type="term" value="F:proton-transporting ATPase activity, rotational mechanism"/>
    <property type="evidence" value="ECO:0007669"/>
    <property type="project" value="InterPro"/>
</dbReference>
<dbReference type="RefSeq" id="WP_185257414.1">
    <property type="nucleotide sequence ID" value="NZ_AP023368.1"/>
</dbReference>
<keyword evidence="7 8" id="KW-0472">Membrane</keyword>
<evidence type="ECO:0000256" key="2">
    <source>
        <dbReference type="ARBA" id="ARBA00009904"/>
    </source>
</evidence>
<dbReference type="GO" id="GO:0033179">
    <property type="term" value="C:proton-transporting V-type ATPase, V0 domain"/>
    <property type="evidence" value="ECO:0007669"/>
    <property type="project" value="InterPro"/>
</dbReference>
<name>A0A7M3SBC6_9FIRM</name>
<keyword evidence="5 8" id="KW-1133">Transmembrane helix</keyword>
<feature type="transmembrane region" description="Helical" evidence="8">
    <location>
        <begin position="428"/>
        <end position="451"/>
    </location>
</feature>
<keyword evidence="10" id="KW-1185">Reference proteome</keyword>
<dbReference type="GO" id="GO:0051117">
    <property type="term" value="F:ATPase binding"/>
    <property type="evidence" value="ECO:0007669"/>
    <property type="project" value="TreeGrafter"/>
</dbReference>
<comment type="subcellular location">
    <subcellularLocation>
        <location evidence="1">Membrane</location>
        <topology evidence="1">Multi-pass membrane protein</topology>
    </subcellularLocation>
</comment>
<dbReference type="GO" id="GO:0007035">
    <property type="term" value="P:vacuolar acidification"/>
    <property type="evidence" value="ECO:0007669"/>
    <property type="project" value="TreeGrafter"/>
</dbReference>
<evidence type="ECO:0000256" key="7">
    <source>
        <dbReference type="ARBA" id="ARBA00023136"/>
    </source>
</evidence>
<comment type="similarity">
    <text evidence="2">Belongs to the V-ATPase 116 kDa subunit family.</text>
</comment>
<accession>A0A7M3SBC6</accession>
<evidence type="ECO:0000256" key="3">
    <source>
        <dbReference type="ARBA" id="ARBA00022448"/>
    </source>
</evidence>
<keyword evidence="4 8" id="KW-0812">Transmembrane</keyword>
<dbReference type="AlphaFoldDB" id="A0A7M3SBC6"/>
<keyword evidence="3" id="KW-0813">Transport</keyword>
<feature type="transmembrane region" description="Helical" evidence="8">
    <location>
        <begin position="492"/>
        <end position="511"/>
    </location>
</feature>
<keyword evidence="6" id="KW-0406">Ion transport</keyword>
<organism evidence="9 10">
    <name type="scientific">Anaerocolumna chitinilytica</name>
    <dbReference type="NCBI Taxonomy" id="1727145"/>
    <lineage>
        <taxon>Bacteria</taxon>
        <taxon>Bacillati</taxon>
        <taxon>Bacillota</taxon>
        <taxon>Clostridia</taxon>
        <taxon>Lachnospirales</taxon>
        <taxon>Lachnospiraceae</taxon>
        <taxon>Anaerocolumna</taxon>
    </lineage>
</organism>
<evidence type="ECO:0000313" key="9">
    <source>
        <dbReference type="EMBL" id="BCK01894.1"/>
    </source>
</evidence>
<sequence>MIEKMRFITITGPKAEFDRVVGTYLNKYEIHLENALSELSSVQDLKPFVETNPYKDIHAKALELADRFDNKQPVKATNMTLSEASTIILSASREMEDLTAGKKKLGVDREHLLELQKKIEPFRSLDYELDKIQDFKFIKYRFGRISREYYTKFSKFVYESLTTVFVECRNDADYVWGVYFVPASEAEKTDTIFSSLHFENISLASEYEGTPEQAYNSLVKKLEENQKSIDDINAEMKSRLSSRSDQVLNAYEHISVYSNNFDVRKMAALTTISKRNASYFILCGWITEESAPALLHDIDKDKNIYCLSEKDLASINSKPPTKLNNFKIFRPFEMFIKMYGLPAYNEMDPTLFVAITYSIIFGIMFGDVGQGLCLAIGGGLLYYFKKMPLAAIVSSAGVFSTIMGFMYGSIFGFEDVLPHIWLNPMENVMTVLLTAVAFGSGLIIIAMIINIVNGIKAKDVEKVFFDTNGAAGLVFYVMILVCVVLVATGNPMPAGIVLLVFLGIPLILIFLREPLSHLVEKKAEILPEQKGMFFVESFFELFEIVLSYLTNSISFLRVGAFAISHAAMMGVVMLFAGAHTGNPNILIVILGNIFVAGMEGLIVGIQVLRLEYYEMFSRFYRGTGKGFKPYKSK</sequence>
<gene>
    <name evidence="9" type="ORF">bsdcttw_49340</name>
</gene>
<reference evidence="9 10" key="1">
    <citation type="submission" date="2020-08" db="EMBL/GenBank/DDBJ databases">
        <title>Draft genome sequencing of an Anaerocolumna strain isolated from anoxic soil subjected to BSD treatment.</title>
        <authorList>
            <person name="Uek A."/>
            <person name="Tonouchi A."/>
        </authorList>
    </citation>
    <scope>NUCLEOTIDE SEQUENCE [LARGE SCALE GENOMIC DNA]</scope>
    <source>
        <strain evidence="9 10">CTTW</strain>
    </source>
</reference>
<feature type="transmembrane region" description="Helical" evidence="8">
    <location>
        <begin position="585"/>
        <end position="608"/>
    </location>
</feature>
<evidence type="ECO:0000313" key="10">
    <source>
        <dbReference type="Proteomes" id="UP000515703"/>
    </source>
</evidence>
<dbReference type="InterPro" id="IPR002490">
    <property type="entry name" value="V-ATPase_116kDa_su"/>
</dbReference>
<reference evidence="9 10" key="2">
    <citation type="submission" date="2020-08" db="EMBL/GenBank/DDBJ databases">
        <authorList>
            <person name="Ueki A."/>
            <person name="Tonouchi A."/>
        </authorList>
    </citation>
    <scope>NUCLEOTIDE SEQUENCE [LARGE SCALE GENOMIC DNA]</scope>
    <source>
        <strain evidence="9 10">CTTW</strain>
    </source>
</reference>
<feature type="transmembrane region" description="Helical" evidence="8">
    <location>
        <begin position="555"/>
        <end position="578"/>
    </location>
</feature>
<evidence type="ECO:0000256" key="4">
    <source>
        <dbReference type="ARBA" id="ARBA00022692"/>
    </source>
</evidence>
<dbReference type="Pfam" id="PF01496">
    <property type="entry name" value="V_ATPase_I"/>
    <property type="match status" value="1"/>
</dbReference>
<feature type="transmembrane region" description="Helical" evidence="8">
    <location>
        <begin position="389"/>
        <end position="408"/>
    </location>
</feature>
<dbReference type="PANTHER" id="PTHR11629:SF63">
    <property type="entry name" value="V-TYPE PROTON ATPASE SUBUNIT A"/>
    <property type="match status" value="1"/>
</dbReference>
<evidence type="ECO:0000256" key="5">
    <source>
        <dbReference type="ARBA" id="ARBA00022989"/>
    </source>
</evidence>
<protein>
    <submittedName>
        <fullName evidence="9">V-type ATP synthase subunit I</fullName>
    </submittedName>
</protein>
<dbReference type="EMBL" id="AP023368">
    <property type="protein sequence ID" value="BCK01894.1"/>
    <property type="molecule type" value="Genomic_DNA"/>
</dbReference>
<evidence type="ECO:0000256" key="6">
    <source>
        <dbReference type="ARBA" id="ARBA00023065"/>
    </source>
</evidence>